<reference evidence="1" key="1">
    <citation type="submission" date="2013-12" db="EMBL/GenBank/DDBJ databases">
        <title>A Varibaculum cambriense genome reconstructed from a premature infant gut community with otherwise low bacterial novelty that shifts toward anaerobic metabolism during the third week of life.</title>
        <authorList>
            <person name="Brown C.T."/>
            <person name="Sharon I."/>
            <person name="Thomas B.C."/>
            <person name="Castelle C.J."/>
            <person name="Morowitz M.J."/>
            <person name="Banfield J.F."/>
        </authorList>
    </citation>
    <scope>NUCLEOTIDE SEQUENCE</scope>
</reference>
<comment type="caution">
    <text evidence="1">The sequence shown here is derived from an EMBL/GenBank/DDBJ whole genome shotgun (WGS) entry which is preliminary data.</text>
</comment>
<feature type="non-terminal residue" evidence="1">
    <location>
        <position position="84"/>
    </location>
</feature>
<proteinExistence type="predicted"/>
<sequence>GDDATSIHKDLGETLDVIGGTSDKAKLSDNNIGVVSENGKLNVKLAKELTGLTSVTTGATTINNNGLTIGGNTFVTSNGFNAND</sequence>
<dbReference type="EMBL" id="AZMM01005367">
    <property type="protein sequence ID" value="ETJ40715.1"/>
    <property type="molecule type" value="Genomic_DNA"/>
</dbReference>
<feature type="non-terminal residue" evidence="1">
    <location>
        <position position="1"/>
    </location>
</feature>
<accession>W1YG81</accession>
<name>W1YG81_9ZZZZ</name>
<organism evidence="1">
    <name type="scientific">human gut metagenome</name>
    <dbReference type="NCBI Taxonomy" id="408170"/>
    <lineage>
        <taxon>unclassified sequences</taxon>
        <taxon>metagenomes</taxon>
        <taxon>organismal metagenomes</taxon>
    </lineage>
</organism>
<evidence type="ECO:0000313" key="1">
    <source>
        <dbReference type="EMBL" id="ETJ40715.1"/>
    </source>
</evidence>
<dbReference type="AlphaFoldDB" id="W1YG81"/>
<dbReference type="Gene3D" id="2.20.70.140">
    <property type="match status" value="1"/>
</dbReference>
<protein>
    <submittedName>
        <fullName evidence="1">Hep/Hag repeat protein</fullName>
    </submittedName>
</protein>
<gene>
    <name evidence="1" type="ORF">Q604_UNBC05367G0001</name>
</gene>